<dbReference type="Gene3D" id="1.20.1600.10">
    <property type="entry name" value="Outer membrane efflux proteins (OEP)"/>
    <property type="match status" value="1"/>
</dbReference>
<evidence type="ECO:0000256" key="3">
    <source>
        <dbReference type="ARBA" id="ARBA00022448"/>
    </source>
</evidence>
<dbReference type="Pfam" id="PF02321">
    <property type="entry name" value="OEP"/>
    <property type="match status" value="1"/>
</dbReference>
<evidence type="ECO:0000256" key="1">
    <source>
        <dbReference type="ARBA" id="ARBA00004442"/>
    </source>
</evidence>
<dbReference type="PANTHER" id="PTHR30026:SF20">
    <property type="entry name" value="OUTER MEMBRANE PROTEIN TOLC"/>
    <property type="match status" value="1"/>
</dbReference>
<keyword evidence="5" id="KW-0812">Transmembrane</keyword>
<keyword evidence="3" id="KW-0813">Transport</keyword>
<evidence type="ECO:0000256" key="7">
    <source>
        <dbReference type="ARBA" id="ARBA00023237"/>
    </source>
</evidence>
<proteinExistence type="inferred from homology"/>
<evidence type="ECO:0000256" key="4">
    <source>
        <dbReference type="ARBA" id="ARBA00022452"/>
    </source>
</evidence>
<dbReference type="RefSeq" id="WP_136404016.1">
    <property type="nucleotide sequence ID" value="NZ_SSNZ01000008.1"/>
</dbReference>
<dbReference type="InterPro" id="IPR003423">
    <property type="entry name" value="OMP_efflux"/>
</dbReference>
<organism evidence="8 9">
    <name type="scientific">Flavobacterium supellecticarium</name>
    <dbReference type="NCBI Taxonomy" id="2565924"/>
    <lineage>
        <taxon>Bacteria</taxon>
        <taxon>Pseudomonadati</taxon>
        <taxon>Bacteroidota</taxon>
        <taxon>Flavobacteriia</taxon>
        <taxon>Flavobacteriales</taxon>
        <taxon>Flavobacteriaceae</taxon>
        <taxon>Flavobacterium</taxon>
    </lineage>
</organism>
<evidence type="ECO:0000256" key="5">
    <source>
        <dbReference type="ARBA" id="ARBA00022692"/>
    </source>
</evidence>
<reference evidence="8 9" key="1">
    <citation type="submission" date="2019-04" db="EMBL/GenBank/DDBJ databases">
        <title>Flavobacterium sp. nov. isolated from construction timber.</title>
        <authorList>
            <person name="Lin S.-Y."/>
            <person name="Chang C.-T."/>
            <person name="Young C.-C."/>
        </authorList>
    </citation>
    <scope>NUCLEOTIDE SEQUENCE [LARGE SCALE GENOMIC DNA]</scope>
    <source>
        <strain evidence="8 9">CC-CTC003</strain>
    </source>
</reference>
<accession>A0A4S3ZSC8</accession>
<dbReference type="EMBL" id="SSNZ01000008">
    <property type="protein sequence ID" value="THF48553.1"/>
    <property type="molecule type" value="Genomic_DNA"/>
</dbReference>
<gene>
    <name evidence="8" type="ORF">E6C50_14820</name>
</gene>
<sequence>MHRNTLVFLNHKKKSISGKLLTIILLLSGTVTINAQQITRLKLHDAWQMAEKNNRFIQKAHIDEQVSGETVKTKKELRLPEVELHSLYSRITNLTEFQSGFLQGKQVTKTIPEIYEVSAAFRMPLYAGNKINHTVKIAEKESELMTLKSEKTTNDVKLQVVASFLGIYKMMALQEIIDESIQEEQERLKEVQSFKKHGTVTKNEVLRAELQLSDRELDALTNRKNIAIALHDLKTMMQLPEGQLIEPDTTQLLSGLKHIESYDYFLKAALDNEEIKMAQKEIEIGHLEKKLVKSNYYPTISLFGNYSFKYPNYMFFPPDPYLYSLGQVGIEATFNLSTLHKNKAKSRIADQQLERQKMEAGIVKDAVEDKIFADYRHYQESLARIPVTEKALALAVENYRIVKLKYLNQLVLITEMIDADNALLEARYKNTATKIEAAMKYYELLHTADRLH</sequence>
<dbReference type="GO" id="GO:0009279">
    <property type="term" value="C:cell outer membrane"/>
    <property type="evidence" value="ECO:0007669"/>
    <property type="project" value="UniProtKB-SubCell"/>
</dbReference>
<dbReference type="PANTHER" id="PTHR30026">
    <property type="entry name" value="OUTER MEMBRANE PROTEIN TOLC"/>
    <property type="match status" value="1"/>
</dbReference>
<dbReference type="GO" id="GO:0015562">
    <property type="term" value="F:efflux transmembrane transporter activity"/>
    <property type="evidence" value="ECO:0007669"/>
    <property type="project" value="InterPro"/>
</dbReference>
<evidence type="ECO:0000256" key="6">
    <source>
        <dbReference type="ARBA" id="ARBA00023136"/>
    </source>
</evidence>
<comment type="caution">
    <text evidence="8">The sequence shown here is derived from an EMBL/GenBank/DDBJ whole genome shotgun (WGS) entry which is preliminary data.</text>
</comment>
<dbReference type="AlphaFoldDB" id="A0A4S3ZSC8"/>
<comment type="subcellular location">
    <subcellularLocation>
        <location evidence="1">Cell outer membrane</location>
    </subcellularLocation>
</comment>
<protein>
    <submittedName>
        <fullName evidence="8">TolC family protein</fullName>
    </submittedName>
</protein>
<name>A0A4S3ZSC8_9FLAO</name>
<dbReference type="InterPro" id="IPR051906">
    <property type="entry name" value="TolC-like"/>
</dbReference>
<dbReference type="OrthoDB" id="916581at2"/>
<keyword evidence="6" id="KW-0472">Membrane</keyword>
<keyword evidence="9" id="KW-1185">Reference proteome</keyword>
<dbReference type="SUPFAM" id="SSF56954">
    <property type="entry name" value="Outer membrane efflux proteins (OEP)"/>
    <property type="match status" value="1"/>
</dbReference>
<comment type="similarity">
    <text evidence="2">Belongs to the outer membrane factor (OMF) (TC 1.B.17) family.</text>
</comment>
<keyword evidence="7" id="KW-0998">Cell outer membrane</keyword>
<evidence type="ECO:0000256" key="2">
    <source>
        <dbReference type="ARBA" id="ARBA00007613"/>
    </source>
</evidence>
<dbReference type="Proteomes" id="UP000307507">
    <property type="component" value="Unassembled WGS sequence"/>
</dbReference>
<dbReference type="GO" id="GO:1990281">
    <property type="term" value="C:efflux pump complex"/>
    <property type="evidence" value="ECO:0007669"/>
    <property type="project" value="TreeGrafter"/>
</dbReference>
<evidence type="ECO:0000313" key="8">
    <source>
        <dbReference type="EMBL" id="THF48553.1"/>
    </source>
</evidence>
<keyword evidence="4" id="KW-1134">Transmembrane beta strand</keyword>
<evidence type="ECO:0000313" key="9">
    <source>
        <dbReference type="Proteomes" id="UP000307507"/>
    </source>
</evidence>
<dbReference type="GO" id="GO:0015288">
    <property type="term" value="F:porin activity"/>
    <property type="evidence" value="ECO:0007669"/>
    <property type="project" value="TreeGrafter"/>
</dbReference>